<dbReference type="GO" id="GO:0006741">
    <property type="term" value="P:NADP+ biosynthetic process"/>
    <property type="evidence" value="ECO:0007669"/>
    <property type="project" value="InterPro"/>
</dbReference>
<evidence type="ECO:0000313" key="2">
    <source>
        <dbReference type="Proteomes" id="UP000283077"/>
    </source>
</evidence>
<keyword evidence="1" id="KW-0808">Transferase</keyword>
<dbReference type="Pfam" id="PF20143">
    <property type="entry name" value="NAD_kinase_C"/>
    <property type="match status" value="1"/>
</dbReference>
<dbReference type="GO" id="GO:0003951">
    <property type="term" value="F:NAD+ kinase activity"/>
    <property type="evidence" value="ECO:0007669"/>
    <property type="project" value="InterPro"/>
</dbReference>
<dbReference type="PANTHER" id="PTHR40697">
    <property type="entry name" value="ACETOIN CATABOLISM PROTEIN X"/>
    <property type="match status" value="1"/>
</dbReference>
<dbReference type="PANTHER" id="PTHR40697:SF2">
    <property type="entry name" value="ATP-NAD KINASE-RELATED"/>
    <property type="match status" value="1"/>
</dbReference>
<dbReference type="AlphaFoldDB" id="A0A437QT21"/>
<dbReference type="EMBL" id="SACS01000008">
    <property type="protein sequence ID" value="RVU37651.1"/>
    <property type="molecule type" value="Genomic_DNA"/>
</dbReference>
<reference evidence="1 2" key="1">
    <citation type="submission" date="2019-01" db="EMBL/GenBank/DDBJ databases">
        <authorList>
            <person name="Chen W.-M."/>
        </authorList>
    </citation>
    <scope>NUCLEOTIDE SEQUENCE [LARGE SCALE GENOMIC DNA]</scope>
    <source>
        <strain evidence="1 2">KYPC3</strain>
    </source>
</reference>
<accession>A0A437QT21</accession>
<gene>
    <name evidence="1" type="ORF">EOE67_09240</name>
</gene>
<proteinExistence type="predicted"/>
<name>A0A437QT21_9GAMM</name>
<keyword evidence="2" id="KW-1185">Reference proteome</keyword>
<protein>
    <submittedName>
        <fullName evidence="1">ATP-NAD kinase</fullName>
    </submittedName>
</protein>
<dbReference type="InterPro" id="IPR002504">
    <property type="entry name" value="NADK"/>
</dbReference>
<sequence>MSEISAEAKPQPFRLGLIINPWAGIGGSVALKGSDGVAAEALALGAVPLAQQRARAALCELLPFQSKVHILTVAGLMGEDLARELGFAVTVVYQSASEPSTAIDTEAAATCLAEAGIDLLLFAGGDGTARNICAVVDAHTTVLGIPAGCKIHSGVYAITPAAAGKVVAQMIKGELVTVQDAQVMDIDEAAFRQGSVRAKRFGEMQIPTELRYVQSVKSSGKESEELVLDDLAAFVAAQMEPDVRYVMGSGSTIAAVMAELGLPNTLLGVDVVENGELIASDVTAKQLQTLVKPDATKLLITLIGGQGHIFGRGNQQLSPAVIRLIGRDNIQLVATKTKLQQLNGRPLISDSGDAALDGELQGMMKVLCGYNDYVMYRLGYED</sequence>
<dbReference type="RefSeq" id="WP_127698805.1">
    <property type="nucleotide sequence ID" value="NZ_SACS01000008.1"/>
</dbReference>
<organism evidence="1 2">
    <name type="scientific">Rheinheimera riviphila</name>
    <dbReference type="NCBI Taxonomy" id="1834037"/>
    <lineage>
        <taxon>Bacteria</taxon>
        <taxon>Pseudomonadati</taxon>
        <taxon>Pseudomonadota</taxon>
        <taxon>Gammaproteobacteria</taxon>
        <taxon>Chromatiales</taxon>
        <taxon>Chromatiaceae</taxon>
        <taxon>Rheinheimera</taxon>
    </lineage>
</organism>
<dbReference type="InterPro" id="IPR039065">
    <property type="entry name" value="AcoX-like"/>
</dbReference>
<dbReference type="InterPro" id="IPR011386">
    <property type="entry name" value="Put_ATP-NAD_kin"/>
</dbReference>
<dbReference type="Proteomes" id="UP000283077">
    <property type="component" value="Unassembled WGS sequence"/>
</dbReference>
<dbReference type="Pfam" id="PF01513">
    <property type="entry name" value="NAD_kinase"/>
    <property type="match status" value="1"/>
</dbReference>
<dbReference type="OrthoDB" id="5511344at2"/>
<dbReference type="PIRSF" id="PIRSF016907">
    <property type="entry name" value="Kin_ATP-NAD"/>
    <property type="match status" value="1"/>
</dbReference>
<keyword evidence="1" id="KW-0418">Kinase</keyword>
<comment type="caution">
    <text evidence="1">The sequence shown here is derived from an EMBL/GenBank/DDBJ whole genome shotgun (WGS) entry which is preliminary data.</text>
</comment>
<evidence type="ECO:0000313" key="1">
    <source>
        <dbReference type="EMBL" id="RVU37651.1"/>
    </source>
</evidence>